<dbReference type="PATRIC" id="fig|1227482.3.peg.845"/>
<dbReference type="AlphaFoldDB" id="M0P263"/>
<reference evidence="1 2" key="1">
    <citation type="journal article" date="2014" name="PLoS Genet.">
        <title>Phylogenetically driven sequencing of extremely halophilic archaea reveals strategies for static and dynamic osmo-response.</title>
        <authorList>
            <person name="Becker E.A."/>
            <person name="Seitzer P.M."/>
            <person name="Tritt A."/>
            <person name="Larsen D."/>
            <person name="Krusor M."/>
            <person name="Yao A.I."/>
            <person name="Wu D."/>
            <person name="Madern D."/>
            <person name="Eisen J.A."/>
            <person name="Darling A.E."/>
            <person name="Facciotti M.T."/>
        </authorList>
    </citation>
    <scope>NUCLEOTIDE SEQUENCE [LARGE SCALE GENOMIC DNA]</scope>
    <source>
        <strain evidence="1 2">DSM 21995</strain>
    </source>
</reference>
<dbReference type="EMBL" id="AOJG01000010">
    <property type="protein sequence ID" value="EMA62895.1"/>
    <property type="molecule type" value="Genomic_DNA"/>
</dbReference>
<dbReference type="STRING" id="1227482.C469_04212"/>
<name>M0P263_9EURY</name>
<keyword evidence="2" id="KW-1185">Reference proteome</keyword>
<proteinExistence type="predicted"/>
<accession>M0P263</accession>
<dbReference type="RefSeq" id="WP_008004118.1">
    <property type="nucleotide sequence ID" value="NZ_AOJG01000010.1"/>
</dbReference>
<dbReference type="PANTHER" id="PTHR30024">
    <property type="entry name" value="ALIPHATIC SULFONATES-BINDING PROTEIN-RELATED"/>
    <property type="match status" value="1"/>
</dbReference>
<protein>
    <submittedName>
        <fullName evidence="1">4,5-dihydroxyphthalate decarboxylase</fullName>
    </submittedName>
</protein>
<dbReference type="Gene3D" id="3.40.190.10">
    <property type="entry name" value="Periplasmic binding protein-like II"/>
    <property type="match status" value="1"/>
</dbReference>
<evidence type="ECO:0000313" key="2">
    <source>
        <dbReference type="Proteomes" id="UP000011650"/>
    </source>
</evidence>
<evidence type="ECO:0000313" key="1">
    <source>
        <dbReference type="EMBL" id="EMA62895.1"/>
    </source>
</evidence>
<dbReference type="Proteomes" id="UP000011650">
    <property type="component" value="Unassembled WGS sequence"/>
</dbReference>
<sequence>MTIELSLSSYIGDIVRPLMTGEIEPEGIDLTTIIEYPPKRHRRFFRHEEFDICEVSLASYLSSRSDPDKHAFTAIPVFPEKKFRHSFLFKHVHSDISDPTDLAGKKVGIQSWETTANVWIRGILQEYYGLDLETVQWFRRKDDDVGASLPDRFDIAPIAGEQGGDAVEEPLDLKQALLSGDLDAAMDPAGEMFNAVVESETAELFFDEPIAEEKQYYADTGIHPPMHVVAIRDEVLEAHPWVAVNVFDAFVDSRDRCFERNRSPSAKTSLTWSHLHRVDQAETLGPHAWEYGLTERTRQELRTFIRYAHDQGLIPRQYDPEELFVESTLDC</sequence>
<organism evidence="1 2">
    <name type="scientific">Halorubrum lipolyticum DSM 21995</name>
    <dbReference type="NCBI Taxonomy" id="1227482"/>
    <lineage>
        <taxon>Archaea</taxon>
        <taxon>Methanobacteriati</taxon>
        <taxon>Methanobacteriota</taxon>
        <taxon>Stenosarchaea group</taxon>
        <taxon>Halobacteria</taxon>
        <taxon>Halobacteriales</taxon>
        <taxon>Haloferacaceae</taxon>
        <taxon>Halorubrum</taxon>
    </lineage>
</organism>
<gene>
    <name evidence="1" type="ORF">C469_04212</name>
</gene>
<dbReference type="OrthoDB" id="305927at2157"/>
<dbReference type="SUPFAM" id="SSF53850">
    <property type="entry name" value="Periplasmic binding protein-like II"/>
    <property type="match status" value="1"/>
</dbReference>
<comment type="caution">
    <text evidence="1">The sequence shown here is derived from an EMBL/GenBank/DDBJ whole genome shotgun (WGS) entry which is preliminary data.</text>
</comment>